<dbReference type="Proteomes" id="UP000515158">
    <property type="component" value="Unplaced"/>
</dbReference>
<evidence type="ECO:0000256" key="6">
    <source>
        <dbReference type="ARBA" id="ARBA00023170"/>
    </source>
</evidence>
<keyword evidence="7 8" id="KW-0807">Transducer</keyword>
<dbReference type="PANTHER" id="PTHR21143">
    <property type="entry name" value="INVERTEBRATE GUSTATORY RECEPTOR"/>
    <property type="match status" value="1"/>
</dbReference>
<keyword evidence="9" id="KW-1185">Reference proteome</keyword>
<dbReference type="InParanoid" id="A0A6P8YKZ6"/>
<keyword evidence="3 8" id="KW-0812">Transmembrane</keyword>
<dbReference type="GO" id="GO:0008049">
    <property type="term" value="P:male courtship behavior"/>
    <property type="evidence" value="ECO:0007669"/>
    <property type="project" value="TreeGrafter"/>
</dbReference>
<evidence type="ECO:0000256" key="7">
    <source>
        <dbReference type="ARBA" id="ARBA00023224"/>
    </source>
</evidence>
<evidence type="ECO:0000313" key="9">
    <source>
        <dbReference type="Proteomes" id="UP000515158"/>
    </source>
</evidence>
<keyword evidence="2 8" id="KW-1003">Cell membrane</keyword>
<dbReference type="GeneID" id="117642912"/>
<dbReference type="GO" id="GO:0043025">
    <property type="term" value="C:neuronal cell body"/>
    <property type="evidence" value="ECO:0007669"/>
    <property type="project" value="TreeGrafter"/>
</dbReference>
<comment type="caution">
    <text evidence="8">Lacks conserved residue(s) required for the propagation of feature annotation.</text>
</comment>
<dbReference type="Pfam" id="PF08395">
    <property type="entry name" value="7tm_7"/>
    <property type="match status" value="1"/>
</dbReference>
<dbReference type="AlphaFoldDB" id="A0A6P8YKZ6"/>
<dbReference type="KEGG" id="tpal:117642912"/>
<comment type="function">
    <text evidence="8">Gustatory receptor which mediates acceptance or avoidance behavior, depending on its substrates.</text>
</comment>
<dbReference type="InterPro" id="IPR013604">
    <property type="entry name" value="7TM_chemorcpt"/>
</dbReference>
<comment type="subcellular location">
    <subcellularLocation>
        <location evidence="1 8">Cell membrane</location>
        <topology evidence="1 8">Multi-pass membrane protein</topology>
    </subcellularLocation>
</comment>
<evidence type="ECO:0000256" key="8">
    <source>
        <dbReference type="RuleBase" id="RU363108"/>
    </source>
</evidence>
<protein>
    <recommendedName>
        <fullName evidence="8">Gustatory receptor</fullName>
    </recommendedName>
</protein>
<dbReference type="GO" id="GO:0050909">
    <property type="term" value="P:sensory perception of taste"/>
    <property type="evidence" value="ECO:0007669"/>
    <property type="project" value="InterPro"/>
</dbReference>
<reference evidence="10" key="1">
    <citation type="submission" date="2025-08" db="UniProtKB">
        <authorList>
            <consortium name="RefSeq"/>
        </authorList>
    </citation>
    <scope>IDENTIFICATION</scope>
    <source>
        <tissue evidence="10">Total insect</tissue>
    </source>
</reference>
<dbReference type="GO" id="GO:0030424">
    <property type="term" value="C:axon"/>
    <property type="evidence" value="ECO:0007669"/>
    <property type="project" value="TreeGrafter"/>
</dbReference>
<dbReference type="RefSeq" id="XP_034237441.1">
    <property type="nucleotide sequence ID" value="XM_034381550.1"/>
</dbReference>
<evidence type="ECO:0000256" key="3">
    <source>
        <dbReference type="ARBA" id="ARBA00022692"/>
    </source>
</evidence>
<evidence type="ECO:0000313" key="10">
    <source>
        <dbReference type="RefSeq" id="XP_034237441.1"/>
    </source>
</evidence>
<name>A0A6P8YKZ6_THRPL</name>
<evidence type="ECO:0000256" key="1">
    <source>
        <dbReference type="ARBA" id="ARBA00004651"/>
    </source>
</evidence>
<dbReference type="GO" id="GO:0030425">
    <property type="term" value="C:dendrite"/>
    <property type="evidence" value="ECO:0007669"/>
    <property type="project" value="TreeGrafter"/>
</dbReference>
<dbReference type="GO" id="GO:0005886">
    <property type="term" value="C:plasma membrane"/>
    <property type="evidence" value="ECO:0007669"/>
    <property type="project" value="UniProtKB-SubCell"/>
</dbReference>
<accession>A0A6P8YKZ6</accession>
<comment type="similarity">
    <text evidence="8">Belongs to the insect chemoreceptor superfamily. Gustatory receptor (GR) family.</text>
</comment>
<keyword evidence="5 8" id="KW-0472">Membrane</keyword>
<evidence type="ECO:0000256" key="4">
    <source>
        <dbReference type="ARBA" id="ARBA00022989"/>
    </source>
</evidence>
<proteinExistence type="inferred from homology"/>
<keyword evidence="4 8" id="KW-1133">Transmembrane helix</keyword>
<dbReference type="GO" id="GO:0007635">
    <property type="term" value="P:chemosensory behavior"/>
    <property type="evidence" value="ECO:0007669"/>
    <property type="project" value="TreeGrafter"/>
</dbReference>
<evidence type="ECO:0000256" key="5">
    <source>
        <dbReference type="ARBA" id="ARBA00023136"/>
    </source>
</evidence>
<dbReference type="GO" id="GO:0007165">
    <property type="term" value="P:signal transduction"/>
    <property type="evidence" value="ECO:0007669"/>
    <property type="project" value="UniProtKB-KW"/>
</dbReference>
<dbReference type="OrthoDB" id="6478931at2759"/>
<organism evidence="10">
    <name type="scientific">Thrips palmi</name>
    <name type="common">Melon thrips</name>
    <dbReference type="NCBI Taxonomy" id="161013"/>
    <lineage>
        <taxon>Eukaryota</taxon>
        <taxon>Metazoa</taxon>
        <taxon>Ecdysozoa</taxon>
        <taxon>Arthropoda</taxon>
        <taxon>Hexapoda</taxon>
        <taxon>Insecta</taxon>
        <taxon>Pterygota</taxon>
        <taxon>Neoptera</taxon>
        <taxon>Paraneoptera</taxon>
        <taxon>Thysanoptera</taxon>
        <taxon>Terebrantia</taxon>
        <taxon>Thripoidea</taxon>
        <taxon>Thripidae</taxon>
        <taxon>Thrips</taxon>
    </lineage>
</organism>
<keyword evidence="6 8" id="KW-0675">Receptor</keyword>
<feature type="transmembrane region" description="Helical" evidence="8">
    <location>
        <begin position="189"/>
        <end position="210"/>
    </location>
</feature>
<feature type="transmembrane region" description="Helical" evidence="8">
    <location>
        <begin position="148"/>
        <end position="169"/>
    </location>
</feature>
<dbReference type="PANTHER" id="PTHR21143:SF133">
    <property type="entry name" value="GUSTATORY AND PHEROMONE RECEPTOR 32A-RELATED"/>
    <property type="match status" value="1"/>
</dbReference>
<gene>
    <name evidence="10" type="primary">LOC117642912</name>
</gene>
<sequence length="311" mass="33950">MGTRSQGKSGKFDFGQGKFEKFVKAQCVWRDCCPCHRNVLAVSPLVFVIVTQITRQGARVLGLGTSLQVDGNWPHVAVLKVLQCGSVVDDIMDVVQTAVFFLAARNLASVFAGLRAGVDELLAAGEEGAEGGDVAQKIRRLRDAHKQICILVADLSACFGPSLVASLMLHLWSCVFSFSNITRVLHSGLPWTVLVGVINFLSTVSPPMLLMQAAYQIDQQGNSALPIVHQLINRDSDKPAIRRELSLFADQLTQDRVCVRLLGVVKVGHSLAFKALGIITTYIVIVMQFQGSNSRHAHNGTEPHDRLLAYY</sequence>
<evidence type="ECO:0000256" key="2">
    <source>
        <dbReference type="ARBA" id="ARBA00022475"/>
    </source>
</evidence>